<evidence type="ECO:0000256" key="2">
    <source>
        <dbReference type="ARBA" id="ARBA00022801"/>
    </source>
</evidence>
<name>A0A177YAU7_9NOCA</name>
<organism evidence="4 5">
    <name type="scientific">Rhodococcoides kyotonense</name>
    <dbReference type="NCBI Taxonomy" id="398843"/>
    <lineage>
        <taxon>Bacteria</taxon>
        <taxon>Bacillati</taxon>
        <taxon>Actinomycetota</taxon>
        <taxon>Actinomycetes</taxon>
        <taxon>Mycobacteriales</taxon>
        <taxon>Nocardiaceae</taxon>
        <taxon>Rhodococcoides</taxon>
    </lineage>
</organism>
<keyword evidence="2 4" id="KW-0378">Hydrolase</keyword>
<dbReference type="InterPro" id="IPR002833">
    <property type="entry name" value="PTH2"/>
</dbReference>
<gene>
    <name evidence="4" type="ORF">A3K89_07600</name>
</gene>
<dbReference type="EC" id="3.1.1.29" evidence="1"/>
<dbReference type="RefSeq" id="WP_068428358.1">
    <property type="nucleotide sequence ID" value="NZ_LVHI01000023.1"/>
</dbReference>
<accession>A0A177YAU7</accession>
<comment type="caution">
    <text evidence="4">The sequence shown here is derived from an EMBL/GenBank/DDBJ whole genome shotgun (WGS) entry which is preliminary data.</text>
</comment>
<keyword evidence="5" id="KW-1185">Reference proteome</keyword>
<evidence type="ECO:0000313" key="5">
    <source>
        <dbReference type="Proteomes" id="UP000077519"/>
    </source>
</evidence>
<dbReference type="Pfam" id="PF01981">
    <property type="entry name" value="PTH2"/>
    <property type="match status" value="1"/>
</dbReference>
<protein>
    <recommendedName>
        <fullName evidence="1">peptidyl-tRNA hydrolase</fullName>
        <ecNumber evidence="1">3.1.1.29</ecNumber>
    </recommendedName>
</protein>
<evidence type="ECO:0000313" key="4">
    <source>
        <dbReference type="EMBL" id="OAK52652.1"/>
    </source>
</evidence>
<dbReference type="InterPro" id="IPR023476">
    <property type="entry name" value="Pep_tRNA_hydro_II_dom_sf"/>
</dbReference>
<dbReference type="EMBL" id="LVHI01000023">
    <property type="protein sequence ID" value="OAK52652.1"/>
    <property type="molecule type" value="Genomic_DNA"/>
</dbReference>
<proteinExistence type="predicted"/>
<dbReference type="Proteomes" id="UP000077519">
    <property type="component" value="Unassembled WGS sequence"/>
</dbReference>
<dbReference type="AlphaFoldDB" id="A0A177YAU7"/>
<dbReference type="SUPFAM" id="SSF102462">
    <property type="entry name" value="Peptidyl-tRNA hydrolase II"/>
    <property type="match status" value="1"/>
</dbReference>
<sequence length="254" mass="27054">MSESPIEDTPRSTFAERHEVLAQGYGGRPDPDDPADVLAMPIVLNIPKADPPPRSRLLEAAASASVALCFDERVGPGGEWEESFRAWTSSRIRKVARRARGAHWTAAQDVPGVTVDVGDAQARALVPGRVGDLDARIRRLQIGGTDLSHDEPDRVADDLPVLWIDPALEMTVGKAAAQVGHASMLLAGTMSTEQCEAWAARGFACSVRDANAQQWATARALVDAGRAAAVRDAGFTEVAPGSMTVVGVAPEMWR</sequence>
<dbReference type="GO" id="GO:0004045">
    <property type="term" value="F:peptidyl-tRNA hydrolase activity"/>
    <property type="evidence" value="ECO:0007669"/>
    <property type="project" value="UniProtKB-EC"/>
</dbReference>
<evidence type="ECO:0000256" key="1">
    <source>
        <dbReference type="ARBA" id="ARBA00013260"/>
    </source>
</evidence>
<evidence type="ECO:0000256" key="3">
    <source>
        <dbReference type="ARBA" id="ARBA00048707"/>
    </source>
</evidence>
<dbReference type="Gene3D" id="3.40.1490.10">
    <property type="entry name" value="Bit1"/>
    <property type="match status" value="1"/>
</dbReference>
<reference evidence="4 5" key="1">
    <citation type="submission" date="2016-03" db="EMBL/GenBank/DDBJ databases">
        <title>Genome sequence of Rhodococcus kyotonensis KB10.</title>
        <authorList>
            <person name="Jeong H."/>
            <person name="Hong C.E."/>
            <person name="Jo S.H."/>
            <person name="Park J.M."/>
        </authorList>
    </citation>
    <scope>NUCLEOTIDE SEQUENCE [LARGE SCALE GENOMIC DNA]</scope>
    <source>
        <strain evidence="4 5">KB10</strain>
    </source>
</reference>
<comment type="catalytic activity">
    <reaction evidence="3">
        <text>an N-acyl-L-alpha-aminoacyl-tRNA + H2O = an N-acyl-L-amino acid + a tRNA + H(+)</text>
        <dbReference type="Rhea" id="RHEA:54448"/>
        <dbReference type="Rhea" id="RHEA-COMP:10123"/>
        <dbReference type="Rhea" id="RHEA-COMP:13883"/>
        <dbReference type="ChEBI" id="CHEBI:15377"/>
        <dbReference type="ChEBI" id="CHEBI:15378"/>
        <dbReference type="ChEBI" id="CHEBI:59874"/>
        <dbReference type="ChEBI" id="CHEBI:78442"/>
        <dbReference type="ChEBI" id="CHEBI:138191"/>
        <dbReference type="EC" id="3.1.1.29"/>
    </reaction>
</comment>